<dbReference type="VEuPathDB" id="VectorBase:CSON014203"/>
<evidence type="ECO:0000256" key="2">
    <source>
        <dbReference type="ARBA" id="ARBA00022692"/>
    </source>
</evidence>
<keyword evidence="3" id="KW-0677">Repeat</keyword>
<name>A0A336MDZ3_CULSO</name>
<feature type="transmembrane region" description="Helical" evidence="8">
    <location>
        <begin position="90"/>
        <end position="111"/>
    </location>
</feature>
<comment type="subcellular location">
    <subcellularLocation>
        <location evidence="1">Membrane</location>
        <topology evidence="1">Multi-pass membrane protein</topology>
    </subcellularLocation>
</comment>
<dbReference type="GO" id="GO:0005829">
    <property type="term" value="C:cytosol"/>
    <property type="evidence" value="ECO:0007669"/>
    <property type="project" value="GOC"/>
</dbReference>
<reference evidence="9" key="1">
    <citation type="submission" date="2018-07" db="EMBL/GenBank/DDBJ databases">
        <authorList>
            <person name="Quirk P.G."/>
            <person name="Krulwich T.A."/>
        </authorList>
    </citation>
    <scope>NUCLEOTIDE SEQUENCE</scope>
</reference>
<feature type="transmembrane region" description="Helical" evidence="8">
    <location>
        <begin position="144"/>
        <end position="165"/>
    </location>
</feature>
<keyword evidence="5 8" id="KW-0472">Membrane</keyword>
<dbReference type="GO" id="GO:0042147">
    <property type="term" value="P:retrograde transport, endosome to Golgi"/>
    <property type="evidence" value="ECO:0007669"/>
    <property type="project" value="TreeGrafter"/>
</dbReference>
<dbReference type="FunFam" id="1.20.1280.290:FF:000008">
    <property type="entry name" value="PQ-loop repeat-containing protein 1"/>
    <property type="match status" value="1"/>
</dbReference>
<evidence type="ECO:0000256" key="7">
    <source>
        <dbReference type="ARBA" id="ARBA00043159"/>
    </source>
</evidence>
<organism evidence="9">
    <name type="scientific">Culicoides sonorensis</name>
    <name type="common">Biting midge</name>
    <dbReference type="NCBI Taxonomy" id="179676"/>
    <lineage>
        <taxon>Eukaryota</taxon>
        <taxon>Metazoa</taxon>
        <taxon>Ecdysozoa</taxon>
        <taxon>Arthropoda</taxon>
        <taxon>Hexapoda</taxon>
        <taxon>Insecta</taxon>
        <taxon>Pterygota</taxon>
        <taxon>Neoptera</taxon>
        <taxon>Endopterygota</taxon>
        <taxon>Diptera</taxon>
        <taxon>Nematocera</taxon>
        <taxon>Chironomoidea</taxon>
        <taxon>Ceratopogonidae</taxon>
        <taxon>Ceratopogoninae</taxon>
        <taxon>Culicoides</taxon>
        <taxon>Monoculicoides</taxon>
    </lineage>
</organism>
<feature type="transmembrane region" description="Helical" evidence="8">
    <location>
        <begin position="201"/>
        <end position="221"/>
    </location>
</feature>
<dbReference type="InterPro" id="IPR006603">
    <property type="entry name" value="PQ-loop_rpt"/>
</dbReference>
<feature type="transmembrane region" description="Helical" evidence="8">
    <location>
        <begin position="32"/>
        <end position="55"/>
    </location>
</feature>
<feature type="transmembrane region" description="Helical" evidence="8">
    <location>
        <begin position="67"/>
        <end position="84"/>
    </location>
</feature>
<evidence type="ECO:0000256" key="4">
    <source>
        <dbReference type="ARBA" id="ARBA00022989"/>
    </source>
</evidence>
<gene>
    <name evidence="9" type="primary">CSON014203</name>
</gene>
<dbReference type="Pfam" id="PF04193">
    <property type="entry name" value="PQ-loop"/>
    <property type="match status" value="2"/>
</dbReference>
<evidence type="ECO:0000256" key="3">
    <source>
        <dbReference type="ARBA" id="ARBA00022737"/>
    </source>
</evidence>
<dbReference type="InterPro" id="IPR052241">
    <property type="entry name" value="SLC66/Scramblase_ANY1"/>
</dbReference>
<dbReference type="FunFam" id="1.20.1280.290:FF:000005">
    <property type="entry name" value="PQ-loop repeat-containing protein 1"/>
    <property type="match status" value="1"/>
</dbReference>
<accession>A0A336MDZ3</accession>
<dbReference type="GO" id="GO:0045332">
    <property type="term" value="P:phospholipid translocation"/>
    <property type="evidence" value="ECO:0007669"/>
    <property type="project" value="TreeGrafter"/>
</dbReference>
<dbReference type="GO" id="GO:0005802">
    <property type="term" value="C:trans-Golgi network"/>
    <property type="evidence" value="ECO:0007669"/>
    <property type="project" value="TreeGrafter"/>
</dbReference>
<proteinExistence type="predicted"/>
<feature type="transmembrane region" description="Helical" evidence="8">
    <location>
        <begin position="227"/>
        <end position="249"/>
    </location>
</feature>
<keyword evidence="2 8" id="KW-0812">Transmembrane</keyword>
<evidence type="ECO:0000256" key="6">
    <source>
        <dbReference type="ARBA" id="ARBA00040648"/>
    </source>
</evidence>
<dbReference type="Gene3D" id="1.20.1280.290">
    <property type="match status" value="2"/>
</dbReference>
<protein>
    <recommendedName>
        <fullName evidence="6">Solute carrier family 66 member 2</fullName>
    </recommendedName>
    <alternativeName>
        <fullName evidence="7">PQ-loop repeat-containing protein 1</fullName>
    </alternativeName>
</protein>
<dbReference type="PANTHER" id="PTHR14856">
    <property type="entry name" value="PQ-LOOP REPEAT-CONTAINING PROTEIN 1-LIKE PROTEIN"/>
    <property type="match status" value="1"/>
</dbReference>
<dbReference type="GO" id="GO:0005768">
    <property type="term" value="C:endosome"/>
    <property type="evidence" value="ECO:0007669"/>
    <property type="project" value="TreeGrafter"/>
</dbReference>
<sequence length="256" mass="29526">MKLLSFQLKFLNTINNNHSIIMDWVIHDELGITVGTVVGWMAASAMVLGGVLPYVPQYRQIKQEQDADGFSLYVCLSLLLANTFSSRYELPLVVQSIVMNITMFLMIHLCVKVKRNNAILEAKERVFSDFDSNYFWAWTDFQSYLDFMLVVWAIGAAITYLMLPFVWFMEIVGFMAVFIEAMLGAPQFLKNFRTKSTQGMSIQMVLMWLIGDMFKTCYFIVREAPAQFWLCGSLQVSLDIAILCQVWMYRNNVPRS</sequence>
<evidence type="ECO:0000256" key="5">
    <source>
        <dbReference type="ARBA" id="ARBA00023136"/>
    </source>
</evidence>
<dbReference type="PANTHER" id="PTHR14856:SF9">
    <property type="entry name" value="PQ-LOOP REPEAT-CONTAINING PROTEIN 1"/>
    <property type="match status" value="1"/>
</dbReference>
<evidence type="ECO:0000256" key="8">
    <source>
        <dbReference type="SAM" id="Phobius"/>
    </source>
</evidence>
<dbReference type="GO" id="GO:0016020">
    <property type="term" value="C:membrane"/>
    <property type="evidence" value="ECO:0007669"/>
    <property type="project" value="UniProtKB-SubCell"/>
</dbReference>
<dbReference type="EMBL" id="UFQT01000775">
    <property type="protein sequence ID" value="SSX27139.1"/>
    <property type="molecule type" value="Genomic_DNA"/>
</dbReference>
<evidence type="ECO:0000313" key="9">
    <source>
        <dbReference type="EMBL" id="SSX27139.1"/>
    </source>
</evidence>
<dbReference type="AlphaFoldDB" id="A0A336MDZ3"/>
<evidence type="ECO:0000256" key="1">
    <source>
        <dbReference type="ARBA" id="ARBA00004141"/>
    </source>
</evidence>
<keyword evidence="4 8" id="KW-1133">Transmembrane helix</keyword>
<dbReference type="SMART" id="SM00679">
    <property type="entry name" value="CTNS"/>
    <property type="match status" value="2"/>
</dbReference>